<dbReference type="Proteomes" id="UP000194137">
    <property type="component" value="Chromosome"/>
</dbReference>
<proteinExistence type="predicted"/>
<dbReference type="STRING" id="1235591.CAK95_02480"/>
<evidence type="ECO:0000313" key="2">
    <source>
        <dbReference type="Proteomes" id="UP000194137"/>
    </source>
</evidence>
<dbReference type="Pfam" id="PF05284">
    <property type="entry name" value="DUF736"/>
    <property type="match status" value="1"/>
</dbReference>
<organism evidence="1 2">
    <name type="scientific">Pseudorhodoplanes sinuspersici</name>
    <dbReference type="NCBI Taxonomy" id="1235591"/>
    <lineage>
        <taxon>Bacteria</taxon>
        <taxon>Pseudomonadati</taxon>
        <taxon>Pseudomonadota</taxon>
        <taxon>Alphaproteobacteria</taxon>
        <taxon>Hyphomicrobiales</taxon>
        <taxon>Pseudorhodoplanes</taxon>
    </lineage>
</organism>
<name>A0A1W6ZKY0_9HYPH</name>
<dbReference type="OrthoDB" id="9800788at2"/>
<protein>
    <submittedName>
        <fullName evidence="1">Uncharacterized protein</fullName>
    </submittedName>
</protein>
<sequence>MAQIGSFIRTRNGFSGRLRTLSLDIELTIVPADHSDAENAPNYRIHAGDEEGPEVGAGWTRTGEKAGEYVALQIDDPGFAQPIRANLFQSGSDRSTFHLLWTRPSKREART</sequence>
<dbReference type="KEGG" id="psin:CAK95_02480"/>
<dbReference type="EMBL" id="CP021112">
    <property type="protein sequence ID" value="ARP98073.1"/>
    <property type="molecule type" value="Genomic_DNA"/>
</dbReference>
<accession>A0A1W6ZKY0</accession>
<dbReference type="AlphaFoldDB" id="A0A1W6ZKY0"/>
<reference evidence="1 2" key="1">
    <citation type="submission" date="2017-05" db="EMBL/GenBank/DDBJ databases">
        <title>Full genome sequence of Pseudorhodoplanes sinuspersici.</title>
        <authorList>
            <person name="Dastgheib S.M.M."/>
            <person name="Shavandi M."/>
            <person name="Tirandaz H."/>
        </authorList>
    </citation>
    <scope>NUCLEOTIDE SEQUENCE [LARGE SCALE GENOMIC DNA]</scope>
    <source>
        <strain evidence="1 2">RIPI110</strain>
    </source>
</reference>
<keyword evidence="2" id="KW-1185">Reference proteome</keyword>
<evidence type="ECO:0000313" key="1">
    <source>
        <dbReference type="EMBL" id="ARP98073.1"/>
    </source>
</evidence>
<gene>
    <name evidence="1" type="ORF">CAK95_02480</name>
</gene>
<dbReference type="RefSeq" id="WP_086086387.1">
    <property type="nucleotide sequence ID" value="NZ_CP021112.1"/>
</dbReference>
<dbReference type="InterPro" id="IPR007948">
    <property type="entry name" value="DUF736"/>
</dbReference>